<keyword evidence="1" id="KW-0175">Coiled coil</keyword>
<dbReference type="Pfam" id="PF12311">
    <property type="entry name" value="DUF3632"/>
    <property type="match status" value="1"/>
</dbReference>
<dbReference type="PANTHER" id="PTHR38797:SF4">
    <property type="entry name" value="NUCLEAR PORE COMPLEX PROTEIN NUP85"/>
    <property type="match status" value="1"/>
</dbReference>
<dbReference type="InterPro" id="IPR022085">
    <property type="entry name" value="OpdG"/>
</dbReference>
<organism evidence="2 3">
    <name type="scientific">Marasmiellus scandens</name>
    <dbReference type="NCBI Taxonomy" id="2682957"/>
    <lineage>
        <taxon>Eukaryota</taxon>
        <taxon>Fungi</taxon>
        <taxon>Dikarya</taxon>
        <taxon>Basidiomycota</taxon>
        <taxon>Agaricomycotina</taxon>
        <taxon>Agaricomycetes</taxon>
        <taxon>Agaricomycetidae</taxon>
        <taxon>Agaricales</taxon>
        <taxon>Marasmiineae</taxon>
        <taxon>Omphalotaceae</taxon>
        <taxon>Marasmiellus</taxon>
    </lineage>
</organism>
<keyword evidence="3" id="KW-1185">Reference proteome</keyword>
<sequence>MTNREDEIPGIIDAYLQLPSESELDVASTAQKLSAIYHELVSESKDQDELPEPWILYDRILRCIEATTHDSPMQDKLVRLLGALKAIRPEPKENYWSSLYPLGLETRELWNDKHSATAWASLNAFTARLTSAEVLNFKVYGIWAMRYSLEDGYHDLEDVGQVNPGELNPAALDVQIPAAAVWIFYFGQKIWDLCMTNVYEHDRAAMGGPKWEGKGGYNQPRWVFWKMRLERFAERKDLAEETVKIAKKALEDMNKIDVTGADSV</sequence>
<dbReference type="InterPro" id="IPR053204">
    <property type="entry name" value="Oxopyrrolidines_Biosynth-assoc"/>
</dbReference>
<reference evidence="2 3" key="1">
    <citation type="submission" date="2024-01" db="EMBL/GenBank/DDBJ databases">
        <title>A draft genome for the cacao thread blight pathogen Marasmiellus scandens.</title>
        <authorList>
            <person name="Baruah I.K."/>
            <person name="Leung J."/>
            <person name="Bukari Y."/>
            <person name="Amoako-Attah I."/>
            <person name="Meinhardt L.W."/>
            <person name="Bailey B.A."/>
            <person name="Cohen S.P."/>
        </authorList>
    </citation>
    <scope>NUCLEOTIDE SEQUENCE [LARGE SCALE GENOMIC DNA]</scope>
    <source>
        <strain evidence="2 3">GH-19</strain>
    </source>
</reference>
<evidence type="ECO:0000313" key="3">
    <source>
        <dbReference type="Proteomes" id="UP001498398"/>
    </source>
</evidence>
<proteinExistence type="predicted"/>
<name>A0ABR1JZ29_9AGAR</name>
<protein>
    <submittedName>
        <fullName evidence="2">Uncharacterized protein</fullName>
    </submittedName>
</protein>
<evidence type="ECO:0000256" key="1">
    <source>
        <dbReference type="SAM" id="Coils"/>
    </source>
</evidence>
<dbReference type="Proteomes" id="UP001498398">
    <property type="component" value="Unassembled WGS sequence"/>
</dbReference>
<gene>
    <name evidence="2" type="ORF">VKT23_004592</name>
</gene>
<accession>A0ABR1JZ29</accession>
<feature type="coiled-coil region" evidence="1">
    <location>
        <begin position="229"/>
        <end position="256"/>
    </location>
</feature>
<comment type="caution">
    <text evidence="2">The sequence shown here is derived from an EMBL/GenBank/DDBJ whole genome shotgun (WGS) entry which is preliminary data.</text>
</comment>
<evidence type="ECO:0000313" key="2">
    <source>
        <dbReference type="EMBL" id="KAK7467538.1"/>
    </source>
</evidence>
<dbReference type="EMBL" id="JBANRG010000004">
    <property type="protein sequence ID" value="KAK7467538.1"/>
    <property type="molecule type" value="Genomic_DNA"/>
</dbReference>
<dbReference type="PANTHER" id="PTHR38797">
    <property type="entry name" value="NUCLEAR PORE COMPLEX PROTEIN NUP85-RELATED"/>
    <property type="match status" value="1"/>
</dbReference>